<dbReference type="RefSeq" id="WP_421755819.1">
    <property type="nucleotide sequence ID" value="NZ_CACRTO010000048.1"/>
</dbReference>
<dbReference type="EMBL" id="CACRTO010000048">
    <property type="protein sequence ID" value="VYU64905.1"/>
    <property type="molecule type" value="Genomic_DNA"/>
</dbReference>
<protein>
    <submittedName>
        <fullName evidence="4">Ribonucleoside hydrolase RihC</fullName>
    </submittedName>
</protein>
<dbReference type="SUPFAM" id="SSF53590">
    <property type="entry name" value="Nucleoside hydrolase"/>
    <property type="match status" value="1"/>
</dbReference>
<dbReference type="InterPro" id="IPR036452">
    <property type="entry name" value="Ribo_hydro-like"/>
</dbReference>
<dbReference type="Pfam" id="PF01156">
    <property type="entry name" value="IU_nuc_hydro"/>
    <property type="match status" value="1"/>
</dbReference>
<dbReference type="GO" id="GO:0006152">
    <property type="term" value="P:purine nucleoside catabolic process"/>
    <property type="evidence" value="ECO:0007669"/>
    <property type="project" value="TreeGrafter"/>
</dbReference>
<evidence type="ECO:0000259" key="3">
    <source>
        <dbReference type="Pfam" id="PF01156"/>
    </source>
</evidence>
<dbReference type="PANTHER" id="PTHR12304">
    <property type="entry name" value="INOSINE-URIDINE PREFERRING NUCLEOSIDE HYDROLASE"/>
    <property type="match status" value="1"/>
</dbReference>
<dbReference type="Gene3D" id="3.90.245.10">
    <property type="entry name" value="Ribonucleoside hydrolase-like"/>
    <property type="match status" value="1"/>
</dbReference>
<keyword evidence="2" id="KW-0326">Glycosidase</keyword>
<evidence type="ECO:0000313" key="4">
    <source>
        <dbReference type="EMBL" id="VYU64905.1"/>
    </source>
</evidence>
<dbReference type="InterPro" id="IPR001910">
    <property type="entry name" value="Inosine/uridine_hydrolase_dom"/>
</dbReference>
<dbReference type="AlphaFoldDB" id="A0A6N3GKP6"/>
<dbReference type="PANTHER" id="PTHR12304:SF4">
    <property type="entry name" value="URIDINE NUCLEOSIDASE"/>
    <property type="match status" value="1"/>
</dbReference>
<proteinExistence type="predicted"/>
<dbReference type="GO" id="GO:0008477">
    <property type="term" value="F:purine nucleosidase activity"/>
    <property type="evidence" value="ECO:0007669"/>
    <property type="project" value="TreeGrafter"/>
</dbReference>
<organism evidence="4">
    <name type="scientific">Clostridium tertium</name>
    <dbReference type="NCBI Taxonomy" id="1559"/>
    <lineage>
        <taxon>Bacteria</taxon>
        <taxon>Bacillati</taxon>
        <taxon>Bacillota</taxon>
        <taxon>Clostridia</taxon>
        <taxon>Eubacteriales</taxon>
        <taxon>Clostridiaceae</taxon>
        <taxon>Clostridium</taxon>
    </lineage>
</organism>
<sequence>MLSNEEIKKRLLPPKGRVKVVLDADAYNEVDDQFEITWAFTHSEKLDIQAIYAAPFNNERCDGPEDGMLRSYKEVHTIMDMAGIPNKYPVYKGSTGFLTEENTPINSDAVDDLIRRANSMDGELLYVIATGAITNVASALIKDPSIAEKIVVIWLGGQPLYWSTAFEFNLSQDKIASRHVLDCGVPLVLIPTMSVASRLSTTSFELDHYLKDTSKSGEYLRKCVSDFMEEILKKGDGGLKKLTNESGKPYLRNLSDYDESEYEVIISPKAKSKIIWDIAVIAFLVNPLWTKSQLVSSPILKDDDTWELTENRHPIRVVMYLDRDAILGDMFYRISKLPK</sequence>
<evidence type="ECO:0000256" key="1">
    <source>
        <dbReference type="ARBA" id="ARBA00022801"/>
    </source>
</evidence>
<gene>
    <name evidence="4" type="ORF">CTLFYP3_03300</name>
</gene>
<feature type="domain" description="Inosine/uridine-preferring nucleoside hydrolase" evidence="3">
    <location>
        <begin position="20"/>
        <end position="236"/>
    </location>
</feature>
<evidence type="ECO:0000256" key="2">
    <source>
        <dbReference type="ARBA" id="ARBA00023295"/>
    </source>
</evidence>
<keyword evidence="1 4" id="KW-0378">Hydrolase</keyword>
<reference evidence="4" key="1">
    <citation type="submission" date="2019-11" db="EMBL/GenBank/DDBJ databases">
        <authorList>
            <person name="Feng L."/>
        </authorList>
    </citation>
    <scope>NUCLEOTIDE SEQUENCE</scope>
    <source>
        <strain evidence="4">CTertiumLFYP3</strain>
    </source>
</reference>
<accession>A0A6N3GKP6</accession>
<dbReference type="InterPro" id="IPR023186">
    <property type="entry name" value="IUNH"/>
</dbReference>
<name>A0A6N3GKP6_9CLOT</name>
<dbReference type="GO" id="GO:0005829">
    <property type="term" value="C:cytosol"/>
    <property type="evidence" value="ECO:0007669"/>
    <property type="project" value="TreeGrafter"/>
</dbReference>